<sequence>MATIHVTPDVAASPAVPPNVLRDVSETFAPTDLVAHALRVHEEARDAHERAALFFDGLAASGTERRGYYLARAARHRLLAEQEREAAARQRSRRPLS</sequence>
<dbReference type="AlphaFoldDB" id="F4H281"/>
<dbReference type="EMBL" id="CP002666">
    <property type="protein sequence ID" value="AEE46378.1"/>
    <property type="molecule type" value="Genomic_DNA"/>
</dbReference>
<gene>
    <name evidence="1" type="ordered locus">Celf_2250</name>
</gene>
<dbReference type="STRING" id="590998.Celf_2250"/>
<reference evidence="1 2" key="1">
    <citation type="submission" date="2011-04" db="EMBL/GenBank/DDBJ databases">
        <title>Complete sequence of Cellulomonas fimi ATCC 484.</title>
        <authorList>
            <consortium name="US DOE Joint Genome Institute"/>
            <person name="Lucas S."/>
            <person name="Han J."/>
            <person name="Lapidus A."/>
            <person name="Cheng J.-F."/>
            <person name="Goodwin L."/>
            <person name="Pitluck S."/>
            <person name="Peters L."/>
            <person name="Chertkov O."/>
            <person name="Detter J.C."/>
            <person name="Han C."/>
            <person name="Tapia R."/>
            <person name="Land M."/>
            <person name="Hauser L."/>
            <person name="Kyrpides N."/>
            <person name="Ivanova N."/>
            <person name="Ovchinnikova G."/>
            <person name="Pagani I."/>
            <person name="Mead D."/>
            <person name="Brumm P."/>
            <person name="Woyke T."/>
        </authorList>
    </citation>
    <scope>NUCLEOTIDE SEQUENCE [LARGE SCALE GENOMIC DNA]</scope>
    <source>
        <strain evidence="2">ATCC 484 / DSM 20113 / JCM 1341 / NBRC 15513 / NCIMB 8980 / NCTC 7547</strain>
    </source>
</reference>
<evidence type="ECO:0000313" key="2">
    <source>
        <dbReference type="Proteomes" id="UP000008460"/>
    </source>
</evidence>
<dbReference type="RefSeq" id="WP_013771404.1">
    <property type="nucleotide sequence ID" value="NC_015514.1"/>
</dbReference>
<keyword evidence="2" id="KW-1185">Reference proteome</keyword>
<dbReference type="Proteomes" id="UP000008460">
    <property type="component" value="Chromosome"/>
</dbReference>
<dbReference type="KEGG" id="cfi:Celf_2250"/>
<proteinExistence type="predicted"/>
<dbReference type="HOGENOM" id="CLU_2341638_0_0_11"/>
<protein>
    <submittedName>
        <fullName evidence="1">Uncharacterized protein</fullName>
    </submittedName>
</protein>
<accession>F4H281</accession>
<evidence type="ECO:0000313" key="1">
    <source>
        <dbReference type="EMBL" id="AEE46378.1"/>
    </source>
</evidence>
<organism evidence="1 2">
    <name type="scientific">Cellulomonas fimi (strain ATCC 484 / DSM 20113 / JCM 1341 / CCUG 24087 / LMG 16345 / NBRC 15513 / NCIMB 8980 / NCTC 7547 / NRS-133)</name>
    <dbReference type="NCBI Taxonomy" id="590998"/>
    <lineage>
        <taxon>Bacteria</taxon>
        <taxon>Bacillati</taxon>
        <taxon>Actinomycetota</taxon>
        <taxon>Actinomycetes</taxon>
        <taxon>Micrococcales</taxon>
        <taxon>Cellulomonadaceae</taxon>
        <taxon>Cellulomonas</taxon>
    </lineage>
</organism>
<name>F4H281_CELFA</name>